<dbReference type="InterPro" id="IPR011782">
    <property type="entry name" value="Pept_S1C_Do"/>
</dbReference>
<dbReference type="InterPro" id="IPR001478">
    <property type="entry name" value="PDZ"/>
</dbReference>
<name>A0ABY4CVC4_9BACT</name>
<dbReference type="SUPFAM" id="SSF50156">
    <property type="entry name" value="PDZ domain-like"/>
    <property type="match status" value="1"/>
</dbReference>
<evidence type="ECO:0000259" key="6">
    <source>
        <dbReference type="PROSITE" id="PS50106"/>
    </source>
</evidence>
<dbReference type="InterPro" id="IPR051201">
    <property type="entry name" value="Chloro_Bact_Ser_Proteases"/>
</dbReference>
<proteinExistence type="predicted"/>
<dbReference type="PANTHER" id="PTHR43343:SF3">
    <property type="entry name" value="PROTEASE DO-LIKE 8, CHLOROPLASTIC"/>
    <property type="match status" value="1"/>
</dbReference>
<reference evidence="7 8" key="1">
    <citation type="submission" date="2022-03" db="EMBL/GenBank/DDBJ databases">
        <title>Hymenobactersp. isolated from the air.</title>
        <authorList>
            <person name="Won M."/>
            <person name="Kwon S.-W."/>
        </authorList>
    </citation>
    <scope>NUCLEOTIDE SEQUENCE [LARGE SCALE GENOMIC DNA]</scope>
    <source>
        <strain evidence="7 8">KACC 21982</strain>
    </source>
</reference>
<dbReference type="InterPro" id="IPR009003">
    <property type="entry name" value="Peptidase_S1_PA"/>
</dbReference>
<evidence type="ECO:0000256" key="4">
    <source>
        <dbReference type="ARBA" id="ARBA00022801"/>
    </source>
</evidence>
<dbReference type="PROSITE" id="PS50106">
    <property type="entry name" value="PDZ"/>
    <property type="match status" value="1"/>
</dbReference>
<dbReference type="GO" id="GO:0016787">
    <property type="term" value="F:hydrolase activity"/>
    <property type="evidence" value="ECO:0007669"/>
    <property type="project" value="UniProtKB-KW"/>
</dbReference>
<feature type="domain" description="PDZ" evidence="6">
    <location>
        <begin position="291"/>
        <end position="382"/>
    </location>
</feature>
<protein>
    <submittedName>
        <fullName evidence="7">Do family serine endopeptidase</fullName>
        <ecNumber evidence="7">3.4.21.107</ecNumber>
    </submittedName>
</protein>
<evidence type="ECO:0000256" key="5">
    <source>
        <dbReference type="ARBA" id="ARBA00022825"/>
    </source>
</evidence>
<dbReference type="RefSeq" id="WP_243797510.1">
    <property type="nucleotide sequence ID" value="NZ_CP094669.1"/>
</dbReference>
<keyword evidence="1" id="KW-0645">Protease</keyword>
<dbReference type="InterPro" id="IPR001940">
    <property type="entry name" value="Peptidase_S1C"/>
</dbReference>
<keyword evidence="5" id="KW-0720">Serine protease</keyword>
<keyword evidence="8" id="KW-1185">Reference proteome</keyword>
<dbReference type="SMART" id="SM00228">
    <property type="entry name" value="PDZ"/>
    <property type="match status" value="1"/>
</dbReference>
<dbReference type="Proteomes" id="UP000831113">
    <property type="component" value="Chromosome"/>
</dbReference>
<keyword evidence="3" id="KW-0677">Repeat</keyword>
<dbReference type="NCBIfam" id="TIGR02037">
    <property type="entry name" value="degP_htrA_DO"/>
    <property type="match status" value="1"/>
</dbReference>
<dbReference type="Gene3D" id="2.30.42.10">
    <property type="match status" value="1"/>
</dbReference>
<keyword evidence="4 7" id="KW-0378">Hydrolase</keyword>
<organism evidence="7 8">
    <name type="scientific">Hymenobacter tibetensis</name>
    <dbReference type="NCBI Taxonomy" id="497967"/>
    <lineage>
        <taxon>Bacteria</taxon>
        <taxon>Pseudomonadati</taxon>
        <taxon>Bacteroidota</taxon>
        <taxon>Cytophagia</taxon>
        <taxon>Cytophagales</taxon>
        <taxon>Hymenobacteraceae</taxon>
        <taxon>Hymenobacter</taxon>
    </lineage>
</organism>
<accession>A0ABY4CVC4</accession>
<gene>
    <name evidence="7" type="ORF">MTX78_19150</name>
</gene>
<dbReference type="Pfam" id="PF13180">
    <property type="entry name" value="PDZ_2"/>
    <property type="match status" value="1"/>
</dbReference>
<evidence type="ECO:0000313" key="8">
    <source>
        <dbReference type="Proteomes" id="UP000831113"/>
    </source>
</evidence>
<dbReference type="Gene3D" id="2.40.10.120">
    <property type="match status" value="1"/>
</dbReference>
<dbReference type="Pfam" id="PF13365">
    <property type="entry name" value="Trypsin_2"/>
    <property type="match status" value="1"/>
</dbReference>
<evidence type="ECO:0000256" key="3">
    <source>
        <dbReference type="ARBA" id="ARBA00022737"/>
    </source>
</evidence>
<dbReference type="EC" id="3.4.21.107" evidence="7"/>
<evidence type="ECO:0000313" key="7">
    <source>
        <dbReference type="EMBL" id="UOG74226.1"/>
    </source>
</evidence>
<dbReference type="SUPFAM" id="SSF50494">
    <property type="entry name" value="Trypsin-like serine proteases"/>
    <property type="match status" value="1"/>
</dbReference>
<sequence>MQAKQMMLGLLGSAILGGGVAVGGYKLLEPERTAAPQTVAADPNVRYTSELRSSNYVVPEGLNFTAAAASVTPAVVHVTTEYAPKPSRNNAAQMDPFLRQFFGDEFEQYHGRGQQGVQQGSGSGVIIAANGYIVTNNHVIDKADKITVIMDDKRKFDAELVGTDPTTDLALLKVKADNLPFIRYGNSDQVKVGEWVLAVGNPFNLNSTVTAGIISAKGRNISILRDQKGMGIESFLQTDAVVNPGNSGGALVNLNGDLIGINSAIASQTGSFVGYSFAVPSSIVSKVIDDLLKYKVVQRALLGVSIQEVDATLASEKKLSSLNGVYVQSLTDGSSAAEAGIKPGDIITEINGTKVNTSSQLQEQVARFRPGDKIKVTYLRGSDTKNTTAVLRNATGTTDIIREEVSKAIKYEGATLAPVSKQEMNKLGLEGGAKITGIGKSNFRETGIADGFIITRIDKNQVAKPQDVQKYLEAAKNSEGALVEGVYPDGRKAYYPIGQAE</sequence>
<dbReference type="PRINTS" id="PR00834">
    <property type="entry name" value="PROTEASES2C"/>
</dbReference>
<evidence type="ECO:0000256" key="2">
    <source>
        <dbReference type="ARBA" id="ARBA00022729"/>
    </source>
</evidence>
<dbReference type="PANTHER" id="PTHR43343">
    <property type="entry name" value="PEPTIDASE S12"/>
    <property type="match status" value="1"/>
</dbReference>
<dbReference type="InterPro" id="IPR036034">
    <property type="entry name" value="PDZ_sf"/>
</dbReference>
<dbReference type="EMBL" id="CP094669">
    <property type="protein sequence ID" value="UOG74226.1"/>
    <property type="molecule type" value="Genomic_DNA"/>
</dbReference>
<keyword evidence="2" id="KW-0732">Signal</keyword>
<evidence type="ECO:0000256" key="1">
    <source>
        <dbReference type="ARBA" id="ARBA00022670"/>
    </source>
</evidence>